<dbReference type="GO" id="GO:0003676">
    <property type="term" value="F:nucleic acid binding"/>
    <property type="evidence" value="ECO:0007669"/>
    <property type="project" value="InterPro"/>
</dbReference>
<dbReference type="InterPro" id="IPR012156">
    <property type="entry name" value="Cold_shock_CspA"/>
</dbReference>
<dbReference type="InterPro" id="IPR011129">
    <property type="entry name" value="CSD"/>
</dbReference>
<dbReference type="InterPro" id="IPR002059">
    <property type="entry name" value="CSP_DNA-bd"/>
</dbReference>
<dbReference type="Gene3D" id="2.40.50.140">
    <property type="entry name" value="Nucleic acid-binding proteins"/>
    <property type="match status" value="1"/>
</dbReference>
<organism evidence="4 5">
    <name type="scientific">Pseudomonas extremaustralis</name>
    <dbReference type="NCBI Taxonomy" id="359110"/>
    <lineage>
        <taxon>Bacteria</taxon>
        <taxon>Pseudomonadati</taxon>
        <taxon>Pseudomonadota</taxon>
        <taxon>Gammaproteobacteria</taxon>
        <taxon>Pseudomonadales</taxon>
        <taxon>Pseudomonadaceae</taxon>
        <taxon>Pseudomonas</taxon>
    </lineage>
</organism>
<evidence type="ECO:0000259" key="3">
    <source>
        <dbReference type="PROSITE" id="PS51857"/>
    </source>
</evidence>
<dbReference type="RefSeq" id="WP_150296133.1">
    <property type="nucleotide sequence ID" value="NZ_VTFH01000002.1"/>
</dbReference>
<evidence type="ECO:0000256" key="2">
    <source>
        <dbReference type="ARBA" id="ARBA00022490"/>
    </source>
</evidence>
<dbReference type="EMBL" id="VTFH01000002">
    <property type="protein sequence ID" value="KAA8559179.1"/>
    <property type="molecule type" value="Genomic_DNA"/>
</dbReference>
<comment type="caution">
    <text evidence="4">The sequence shown here is derived from an EMBL/GenBank/DDBJ whole genome shotgun (WGS) entry which is preliminary data.</text>
</comment>
<dbReference type="PIRSF" id="PIRSF002599">
    <property type="entry name" value="Cold_shock_A"/>
    <property type="match status" value="1"/>
</dbReference>
<feature type="domain" description="CSD" evidence="3">
    <location>
        <begin position="3"/>
        <end position="65"/>
    </location>
</feature>
<reference evidence="4 5" key="1">
    <citation type="journal article" date="2018" name="Plant Biotechnol. Rep.">
        <title>Diversity and antifungal activity of endophytic bacteria associated with Panax ginseng seedlings.</title>
        <authorList>
            <person name="Park J.M."/>
            <person name="Hong C.E."/>
            <person name="Jo S.H."/>
        </authorList>
    </citation>
    <scope>NUCLEOTIDE SEQUENCE [LARGE SCALE GENOMIC DNA]</scope>
    <source>
        <strain evidence="4 5">PgKB38</strain>
    </source>
</reference>
<gene>
    <name evidence="4" type="primary">cspA_3</name>
    <name evidence="4" type="ORF">FX985_05547</name>
</gene>
<proteinExistence type="predicted"/>
<name>A0A5M9ITH9_9PSED</name>
<dbReference type="Pfam" id="PF00313">
    <property type="entry name" value="CSD"/>
    <property type="match status" value="1"/>
</dbReference>
<dbReference type="InterPro" id="IPR012340">
    <property type="entry name" value="NA-bd_OB-fold"/>
</dbReference>
<dbReference type="AlphaFoldDB" id="A0A5M9ITH9"/>
<evidence type="ECO:0000256" key="1">
    <source>
        <dbReference type="ARBA" id="ARBA00004496"/>
    </source>
</evidence>
<evidence type="ECO:0000313" key="4">
    <source>
        <dbReference type="EMBL" id="KAA8559179.1"/>
    </source>
</evidence>
<keyword evidence="2" id="KW-0963">Cytoplasm</keyword>
<sequence length="66" mass="7268">MKPFTGRVKAYNQKTGKGFIAPDDGGEDVSVDRLGSGGHRLSEGQEVSFRMIHRPNGIYAYDVKLI</sequence>
<dbReference type="PROSITE" id="PS51857">
    <property type="entry name" value="CSD_2"/>
    <property type="match status" value="1"/>
</dbReference>
<dbReference type="GO" id="GO:0005829">
    <property type="term" value="C:cytosol"/>
    <property type="evidence" value="ECO:0007669"/>
    <property type="project" value="UniProtKB-ARBA"/>
</dbReference>
<dbReference type="SUPFAM" id="SSF50249">
    <property type="entry name" value="Nucleic acid-binding proteins"/>
    <property type="match status" value="1"/>
</dbReference>
<comment type="subcellular location">
    <subcellularLocation>
        <location evidence="1">Cytoplasm</location>
    </subcellularLocation>
</comment>
<dbReference type="Proteomes" id="UP000323425">
    <property type="component" value="Unassembled WGS sequence"/>
</dbReference>
<evidence type="ECO:0000313" key="5">
    <source>
        <dbReference type="Proteomes" id="UP000323425"/>
    </source>
</evidence>
<protein>
    <submittedName>
        <fullName evidence="4">Putative cold shock protein A</fullName>
    </submittedName>
</protein>
<accession>A0A5M9ITH9</accession>
<dbReference type="SMART" id="SM00357">
    <property type="entry name" value="CSP"/>
    <property type="match status" value="1"/>
</dbReference>